<protein>
    <submittedName>
        <fullName evidence="2">Uncharacterized protein</fullName>
    </submittedName>
</protein>
<evidence type="ECO:0000313" key="3">
    <source>
        <dbReference type="Proteomes" id="UP000694240"/>
    </source>
</evidence>
<accession>A0A8T2FPB3</accession>
<dbReference type="EMBL" id="JAEFBK010000002">
    <property type="protein sequence ID" value="KAG7636330.1"/>
    <property type="molecule type" value="Genomic_DNA"/>
</dbReference>
<proteinExistence type="predicted"/>
<feature type="region of interest" description="Disordered" evidence="1">
    <location>
        <begin position="136"/>
        <end position="156"/>
    </location>
</feature>
<organism evidence="2 3">
    <name type="scientific">Arabidopsis thaliana x Arabidopsis arenosa</name>
    <dbReference type="NCBI Taxonomy" id="1240361"/>
    <lineage>
        <taxon>Eukaryota</taxon>
        <taxon>Viridiplantae</taxon>
        <taxon>Streptophyta</taxon>
        <taxon>Embryophyta</taxon>
        <taxon>Tracheophyta</taxon>
        <taxon>Spermatophyta</taxon>
        <taxon>Magnoliopsida</taxon>
        <taxon>eudicotyledons</taxon>
        <taxon>Gunneridae</taxon>
        <taxon>Pentapetalae</taxon>
        <taxon>rosids</taxon>
        <taxon>malvids</taxon>
        <taxon>Brassicales</taxon>
        <taxon>Brassicaceae</taxon>
        <taxon>Camelineae</taxon>
        <taxon>Arabidopsis</taxon>
    </lineage>
</organism>
<comment type="caution">
    <text evidence="2">The sequence shown here is derived from an EMBL/GenBank/DDBJ whole genome shotgun (WGS) entry which is preliminary data.</text>
</comment>
<feature type="compositionally biased region" description="Gly residues" evidence="1">
    <location>
        <begin position="245"/>
        <end position="260"/>
    </location>
</feature>
<feature type="region of interest" description="Disordered" evidence="1">
    <location>
        <begin position="201"/>
        <end position="288"/>
    </location>
</feature>
<name>A0A8T2FPB3_9BRAS</name>
<evidence type="ECO:0000256" key="1">
    <source>
        <dbReference type="SAM" id="MobiDB-lite"/>
    </source>
</evidence>
<feature type="compositionally biased region" description="Acidic residues" evidence="1">
    <location>
        <begin position="266"/>
        <end position="281"/>
    </location>
</feature>
<gene>
    <name evidence="2" type="ORF">ISN45_At02g009760</name>
</gene>
<dbReference type="Proteomes" id="UP000694240">
    <property type="component" value="Chromosome 2"/>
</dbReference>
<feature type="compositionally biased region" description="Acidic residues" evidence="1">
    <location>
        <begin position="136"/>
        <end position="154"/>
    </location>
</feature>
<evidence type="ECO:0000313" key="2">
    <source>
        <dbReference type="EMBL" id="KAG7636330.1"/>
    </source>
</evidence>
<dbReference type="AlphaFoldDB" id="A0A8T2FPB3"/>
<sequence length="319" mass="34070">MELPVLIMVGEWIYKEEGWKFEAEKGSFGRCVCITDTTAYTDLASTICDVSSYKFSEWNPIISYWMPGKMSDMIASNRPPVYIENQISLDTFMLIRNGDSSVNLFVSFYPIGKGGHTKTEVTNVDAAHNFYEDINVDEEDDIDEDGSEGSGEDYDYNKWGDMIVEQYGNGHVEEGVVNDTQQTVEPPGKFTGLLASCTSTGTHVPHVEPTGVLVDSTPTSAPSPTCQHGHAVDPASGSREDGGLEDGGGGEDTGSSGEGSGSNEDGGLELEDCGSGDEDDGGSGGSADSETVVVMVVVVVVNGDSSEDKIVILYIIHQL</sequence>
<feature type="compositionally biased region" description="Polar residues" evidence="1">
    <location>
        <begin position="216"/>
        <end position="226"/>
    </location>
</feature>
<reference evidence="2 3" key="1">
    <citation type="submission" date="2020-12" db="EMBL/GenBank/DDBJ databases">
        <title>Concerted genomic and epigenomic changes stabilize Arabidopsis allopolyploids.</title>
        <authorList>
            <person name="Chen Z."/>
        </authorList>
    </citation>
    <scope>NUCLEOTIDE SEQUENCE [LARGE SCALE GENOMIC DNA]</scope>
    <source>
        <strain evidence="2">Allo738</strain>
        <tissue evidence="2">Leaf</tissue>
    </source>
</reference>
<keyword evidence="3" id="KW-1185">Reference proteome</keyword>